<dbReference type="Pfam" id="PF00266">
    <property type="entry name" value="Aminotran_5"/>
    <property type="match status" value="2"/>
</dbReference>
<protein>
    <submittedName>
        <fullName evidence="3">Cysteine desulfurase</fullName>
    </submittedName>
</protein>
<feature type="compositionally biased region" description="Basic and acidic residues" evidence="1">
    <location>
        <begin position="26"/>
        <end position="35"/>
    </location>
</feature>
<name>A0A368T5F2_9ACTN</name>
<comment type="caution">
    <text evidence="3">The sequence shown here is derived from an EMBL/GenBank/DDBJ whole genome shotgun (WGS) entry which is preliminary data.</text>
</comment>
<dbReference type="OrthoDB" id="3435185at2"/>
<proteinExistence type="predicted"/>
<sequence>MRRIDGASPSVRPEAGGTGGGGGARTGDEGGRPAGERPAGPGGPVPGPGGSAAVCPELAATAVLDRLREREYRYLDADGHVYLDYAGAGLAARSQLRSHVRRLDGACFGNPHTGSPTSAASSELVEGTRAAVLTYFNAPPDEYTVVFTANATAACRLVGEAYPFRPGRRFVQLLDNHNSVLGIREFARAGGAAIETVGLTGPELRGDEDGLHAVLRRSAARLRLPRRGAAGGRSGLFGYPAQSNFTGVRHPLEWVDLAHEYGFDVLLDAAGYVPTELLDLSRVKPDFVPVSWYKLFGYPTGLGCLVARREALARLERPWFAGGTVQAASVLGDWYHLAAAEAAFEDGTLNFLSIPDITVGLDWLTGIGMEVVGTRVRCLTGRLLDRLTALRHSTGVPLVRVYGPTDTAGRGGTVAFNFLDPGGAVVDERAVARDAAAHRISLRTGCFCNPGAGEAAFNLDRSGLAAASARGLDDVDAYLDHLRLPSGGAVRVSVGLASNLADITRFLEFAADTYLDRDPSEAGLRPRERC</sequence>
<reference evidence="3 4" key="1">
    <citation type="submission" date="2018-04" db="EMBL/GenBank/DDBJ databases">
        <title>Novel actinobacteria from marine sediment.</title>
        <authorList>
            <person name="Ng Z.Y."/>
            <person name="Tan G.Y.A."/>
        </authorList>
    </citation>
    <scope>NUCLEOTIDE SEQUENCE [LARGE SCALE GENOMIC DNA]</scope>
    <source>
        <strain evidence="3 4">TPS81</strain>
    </source>
</reference>
<dbReference type="InterPro" id="IPR015424">
    <property type="entry name" value="PyrdxlP-dep_Trfase"/>
</dbReference>
<evidence type="ECO:0000313" key="3">
    <source>
        <dbReference type="EMBL" id="RCV58578.1"/>
    </source>
</evidence>
<evidence type="ECO:0000313" key="4">
    <source>
        <dbReference type="Proteomes" id="UP000253318"/>
    </source>
</evidence>
<feature type="region of interest" description="Disordered" evidence="1">
    <location>
        <begin position="1"/>
        <end position="52"/>
    </location>
</feature>
<evidence type="ECO:0000259" key="2">
    <source>
        <dbReference type="Pfam" id="PF00266"/>
    </source>
</evidence>
<dbReference type="RefSeq" id="WP_114398051.1">
    <property type="nucleotide sequence ID" value="NZ_QEIM01000056.1"/>
</dbReference>
<accession>A0A368T5F2</accession>
<keyword evidence="4" id="KW-1185">Reference proteome</keyword>
<dbReference type="InterPro" id="IPR015421">
    <property type="entry name" value="PyrdxlP-dep_Trfase_major"/>
</dbReference>
<dbReference type="InterPro" id="IPR015422">
    <property type="entry name" value="PyrdxlP-dep_Trfase_small"/>
</dbReference>
<dbReference type="EMBL" id="QEIN01000091">
    <property type="protein sequence ID" value="RCV58578.1"/>
    <property type="molecule type" value="Genomic_DNA"/>
</dbReference>
<evidence type="ECO:0000256" key="1">
    <source>
        <dbReference type="SAM" id="MobiDB-lite"/>
    </source>
</evidence>
<dbReference type="PANTHER" id="PTHR14237">
    <property type="entry name" value="MOLYBDOPTERIN COFACTOR SULFURASE MOSC"/>
    <property type="match status" value="1"/>
</dbReference>
<dbReference type="PANTHER" id="PTHR14237:SF19">
    <property type="entry name" value="MITOCHONDRIAL AMIDOXIME REDUCING COMPONENT 1"/>
    <property type="match status" value="1"/>
</dbReference>
<dbReference type="Proteomes" id="UP000253318">
    <property type="component" value="Unassembled WGS sequence"/>
</dbReference>
<dbReference type="InterPro" id="IPR000192">
    <property type="entry name" value="Aminotrans_V_dom"/>
</dbReference>
<dbReference type="AlphaFoldDB" id="A0A368T5F2"/>
<dbReference type="Gene3D" id="3.90.1150.10">
    <property type="entry name" value="Aspartate Aminotransferase, domain 1"/>
    <property type="match status" value="1"/>
</dbReference>
<dbReference type="Gene3D" id="3.40.640.10">
    <property type="entry name" value="Type I PLP-dependent aspartate aminotransferase-like (Major domain)"/>
    <property type="match status" value="1"/>
</dbReference>
<feature type="domain" description="Aminotransferase class V" evidence="2">
    <location>
        <begin position="81"/>
        <end position="200"/>
    </location>
</feature>
<feature type="domain" description="Aminotransferase class V" evidence="2">
    <location>
        <begin position="239"/>
        <end position="505"/>
    </location>
</feature>
<organism evidence="3 4">
    <name type="scientific">Marinitenerispora sediminis</name>
    <dbReference type="NCBI Taxonomy" id="1931232"/>
    <lineage>
        <taxon>Bacteria</taxon>
        <taxon>Bacillati</taxon>
        <taxon>Actinomycetota</taxon>
        <taxon>Actinomycetes</taxon>
        <taxon>Streptosporangiales</taxon>
        <taxon>Nocardiopsidaceae</taxon>
        <taxon>Marinitenerispora</taxon>
    </lineage>
</organism>
<gene>
    <name evidence="3" type="ORF">DEF24_13085</name>
</gene>
<dbReference type="SUPFAM" id="SSF53383">
    <property type="entry name" value="PLP-dependent transferases"/>
    <property type="match status" value="1"/>
</dbReference>
<feature type="compositionally biased region" description="Gly residues" evidence="1">
    <location>
        <begin position="16"/>
        <end position="25"/>
    </location>
</feature>